<organism evidence="3 4">
    <name type="scientific">Micromonospora sicca</name>
    <dbReference type="NCBI Taxonomy" id="2202420"/>
    <lineage>
        <taxon>Bacteria</taxon>
        <taxon>Bacillati</taxon>
        <taxon>Actinomycetota</taxon>
        <taxon>Actinomycetes</taxon>
        <taxon>Micromonosporales</taxon>
        <taxon>Micromonosporaceae</taxon>
        <taxon>Micromonospora</taxon>
    </lineage>
</organism>
<sequence length="164" mass="18292">MGEQGSLDLFLAGLDSPMFIVTTIHPESRERAGCLVGFASQCSIDPDRFVVWLSQNNHTYRVAIHAEFLAVHSLSEDQRDLAELFGTQTGDEVDKFDRCTWRPDPSGVPVIDDCPRRFVGKVLDRAVWGNHTGFLLEPVWDIGEPDPPPLMFSSVKDLQAGHRA</sequence>
<keyword evidence="1" id="KW-0560">Oxidoreductase</keyword>
<protein>
    <submittedName>
        <fullName evidence="3">Flavin reductase family protein</fullName>
    </submittedName>
</protein>
<proteinExistence type="predicted"/>
<dbReference type="SUPFAM" id="SSF50475">
    <property type="entry name" value="FMN-binding split barrel"/>
    <property type="match status" value="1"/>
</dbReference>
<keyword evidence="4" id="KW-1185">Reference proteome</keyword>
<dbReference type="Pfam" id="PF01613">
    <property type="entry name" value="Flavin_Reduct"/>
    <property type="match status" value="1"/>
</dbReference>
<dbReference type="PANTHER" id="PTHR30466">
    <property type="entry name" value="FLAVIN REDUCTASE"/>
    <property type="match status" value="1"/>
</dbReference>
<evidence type="ECO:0000256" key="1">
    <source>
        <dbReference type="ARBA" id="ARBA00023002"/>
    </source>
</evidence>
<comment type="caution">
    <text evidence="3">The sequence shown here is derived from an EMBL/GenBank/DDBJ whole genome shotgun (WGS) entry which is preliminary data.</text>
</comment>
<dbReference type="InterPro" id="IPR050268">
    <property type="entry name" value="NADH-dep_flavin_reductase"/>
</dbReference>
<dbReference type="Gene3D" id="2.30.110.10">
    <property type="entry name" value="Electron Transport, Fmn-binding Protein, Chain A"/>
    <property type="match status" value="1"/>
</dbReference>
<reference evidence="3 4" key="1">
    <citation type="submission" date="2023-12" db="EMBL/GenBank/DDBJ databases">
        <title>Micromonospora sp. nov., isolated from Atacama Desert.</title>
        <authorList>
            <person name="Carro L."/>
            <person name="Golinska P."/>
            <person name="Klenk H.-P."/>
            <person name="Goodfellow M."/>
        </authorList>
    </citation>
    <scope>NUCLEOTIDE SEQUENCE [LARGE SCALE GENOMIC DNA]</scope>
    <source>
        <strain evidence="3 4">4G53</strain>
    </source>
</reference>
<dbReference type="PANTHER" id="PTHR30466:SF15">
    <property type="entry name" value="POSSIBLE OXIDOREDUCTASE"/>
    <property type="match status" value="1"/>
</dbReference>
<name>A0ABU5JPM3_9ACTN</name>
<dbReference type="SMART" id="SM00903">
    <property type="entry name" value="Flavin_Reduct"/>
    <property type="match status" value="1"/>
</dbReference>
<dbReference type="InterPro" id="IPR002563">
    <property type="entry name" value="Flavin_Rdtase-like_dom"/>
</dbReference>
<feature type="domain" description="Flavin reductase like" evidence="2">
    <location>
        <begin position="11"/>
        <end position="159"/>
    </location>
</feature>
<evidence type="ECO:0000313" key="4">
    <source>
        <dbReference type="Proteomes" id="UP001290101"/>
    </source>
</evidence>
<gene>
    <name evidence="3" type="ORF">U2F25_35010</name>
</gene>
<evidence type="ECO:0000259" key="2">
    <source>
        <dbReference type="SMART" id="SM00903"/>
    </source>
</evidence>
<dbReference type="RefSeq" id="WP_322444045.1">
    <property type="nucleotide sequence ID" value="NZ_JAXOTQ010000088.1"/>
</dbReference>
<evidence type="ECO:0000313" key="3">
    <source>
        <dbReference type="EMBL" id="MDZ5494589.1"/>
    </source>
</evidence>
<dbReference type="EMBL" id="JAXOTQ010000088">
    <property type="protein sequence ID" value="MDZ5494589.1"/>
    <property type="molecule type" value="Genomic_DNA"/>
</dbReference>
<dbReference type="InterPro" id="IPR012349">
    <property type="entry name" value="Split_barrel_FMN-bd"/>
</dbReference>
<accession>A0ABU5JPM3</accession>
<dbReference type="Proteomes" id="UP001290101">
    <property type="component" value="Unassembled WGS sequence"/>
</dbReference>